<organism evidence="4 5">
    <name type="scientific">Protea cynaroides</name>
    <dbReference type="NCBI Taxonomy" id="273540"/>
    <lineage>
        <taxon>Eukaryota</taxon>
        <taxon>Viridiplantae</taxon>
        <taxon>Streptophyta</taxon>
        <taxon>Embryophyta</taxon>
        <taxon>Tracheophyta</taxon>
        <taxon>Spermatophyta</taxon>
        <taxon>Magnoliopsida</taxon>
        <taxon>Proteales</taxon>
        <taxon>Proteaceae</taxon>
        <taxon>Protea</taxon>
    </lineage>
</organism>
<dbReference type="Pfam" id="PF12796">
    <property type="entry name" value="Ank_2"/>
    <property type="match status" value="2"/>
</dbReference>
<dbReference type="InterPro" id="IPR026961">
    <property type="entry name" value="PGG_dom"/>
</dbReference>
<accession>A0A9Q0L6B1</accession>
<dbReference type="PROSITE" id="PS50088">
    <property type="entry name" value="ANK_REPEAT"/>
    <property type="match status" value="3"/>
</dbReference>
<feature type="repeat" description="ANK" evidence="1">
    <location>
        <begin position="190"/>
        <end position="214"/>
    </location>
</feature>
<dbReference type="EMBL" id="JAMYWD010000001">
    <property type="protein sequence ID" value="KAJ4982404.1"/>
    <property type="molecule type" value="Genomic_DNA"/>
</dbReference>
<evidence type="ECO:0000256" key="1">
    <source>
        <dbReference type="PROSITE-ProRule" id="PRU00023"/>
    </source>
</evidence>
<dbReference type="PROSITE" id="PS50297">
    <property type="entry name" value="ANK_REP_REGION"/>
    <property type="match status" value="3"/>
</dbReference>
<gene>
    <name evidence="4" type="ORF">NE237_033241</name>
</gene>
<dbReference type="SUPFAM" id="SSF48403">
    <property type="entry name" value="Ankyrin repeat"/>
    <property type="match status" value="1"/>
</dbReference>
<dbReference type="InterPro" id="IPR002110">
    <property type="entry name" value="Ankyrin_rpt"/>
</dbReference>
<keyword evidence="1" id="KW-0040">ANK repeat</keyword>
<dbReference type="Pfam" id="PF13962">
    <property type="entry name" value="PGG"/>
    <property type="match status" value="1"/>
</dbReference>
<dbReference type="PANTHER" id="PTHR24128">
    <property type="entry name" value="HOMEOBOX PROTEIN WARIAI"/>
    <property type="match status" value="1"/>
</dbReference>
<feature type="transmembrane region" description="Helical" evidence="2">
    <location>
        <begin position="421"/>
        <end position="441"/>
    </location>
</feature>
<feature type="transmembrane region" description="Helical" evidence="2">
    <location>
        <begin position="353"/>
        <end position="374"/>
    </location>
</feature>
<protein>
    <recommendedName>
        <fullName evidence="3">PGG domain-containing protein</fullName>
    </recommendedName>
</protein>
<evidence type="ECO:0000313" key="4">
    <source>
        <dbReference type="EMBL" id="KAJ4982404.1"/>
    </source>
</evidence>
<dbReference type="OrthoDB" id="674805at2759"/>
<feature type="repeat" description="ANK" evidence="1">
    <location>
        <begin position="70"/>
        <end position="92"/>
    </location>
</feature>
<dbReference type="InterPro" id="IPR036770">
    <property type="entry name" value="Ankyrin_rpt-contain_sf"/>
</dbReference>
<dbReference type="PANTHER" id="PTHR24128:SF61">
    <property type="entry name" value="ANKYRIN REPEAT-CONTAINING PROTEIN BDA1-LIKE"/>
    <property type="match status" value="1"/>
</dbReference>
<proteinExistence type="predicted"/>
<evidence type="ECO:0000313" key="5">
    <source>
        <dbReference type="Proteomes" id="UP001141806"/>
    </source>
</evidence>
<dbReference type="Gene3D" id="1.25.40.20">
    <property type="entry name" value="Ankyrin repeat-containing domain"/>
    <property type="match status" value="3"/>
</dbReference>
<keyword evidence="2" id="KW-0472">Membrane</keyword>
<keyword evidence="5" id="KW-1185">Reference proteome</keyword>
<dbReference type="SMART" id="SM00248">
    <property type="entry name" value="ANK"/>
    <property type="match status" value="5"/>
</dbReference>
<name>A0A9Q0L6B1_9MAGN</name>
<feature type="transmembrane region" description="Helical" evidence="2">
    <location>
        <begin position="386"/>
        <end position="409"/>
    </location>
</feature>
<dbReference type="AlphaFoldDB" id="A0A9Q0L6B1"/>
<feature type="repeat" description="ANK" evidence="1">
    <location>
        <begin position="117"/>
        <end position="140"/>
    </location>
</feature>
<dbReference type="Proteomes" id="UP001141806">
    <property type="component" value="Unassembled WGS sequence"/>
</dbReference>
<sequence length="458" mass="51553">MDPRLIKVSTNGDIDALYALLGEEPLILENFENFSFTDTPLHWAVVAGHTGFVEEIVNLKPSFTLKLNREGFSPLHLASGHGRLEIVKLLLKEELHLRKFKEAMNIDGDLCNMKGREKRTPLHCAVVAGHIDVLKVFLSNCPDSIKAITVRKETVFHLAVKYGQIDALKVLVSWIQKNWQYDILGWEDQEGNTVLHLATSSRQYEIVKALLQSGLLVRNAVRLNERDKVGLTALDLLMHLPSGPDREEMQAILYSVGAKKAQEMGRQSPATATACVVGKWMMSGIKYVFRLIKLGVDMDTPIETRNALLVVVVLIVTATYQTGLNPPGGYWQQDALFGDYFAGEPIWRTYAPITFNLVMIFNYAGFILSVILAYNLTVGFPLRGPLLVALVFMLITYSWSTPSFNNYIYEVGHYLMSPRNGILFLPVLLILIIWAITSSWMRQICSKFSRLVTGLLRH</sequence>
<dbReference type="Pfam" id="PF00023">
    <property type="entry name" value="Ank"/>
    <property type="match status" value="1"/>
</dbReference>
<feature type="domain" description="PGG" evidence="3">
    <location>
        <begin position="303"/>
        <end position="377"/>
    </location>
</feature>
<evidence type="ECO:0000256" key="2">
    <source>
        <dbReference type="SAM" id="Phobius"/>
    </source>
</evidence>
<reference evidence="4" key="1">
    <citation type="journal article" date="2023" name="Plant J.">
        <title>The genome of the king protea, Protea cynaroides.</title>
        <authorList>
            <person name="Chang J."/>
            <person name="Duong T.A."/>
            <person name="Schoeman C."/>
            <person name="Ma X."/>
            <person name="Roodt D."/>
            <person name="Barker N."/>
            <person name="Li Z."/>
            <person name="Van de Peer Y."/>
            <person name="Mizrachi E."/>
        </authorList>
    </citation>
    <scope>NUCLEOTIDE SEQUENCE</scope>
    <source>
        <tissue evidence="4">Young leaves</tissue>
    </source>
</reference>
<keyword evidence="2" id="KW-1133">Transmembrane helix</keyword>
<keyword evidence="2" id="KW-0812">Transmembrane</keyword>
<comment type="caution">
    <text evidence="4">The sequence shown here is derived from an EMBL/GenBank/DDBJ whole genome shotgun (WGS) entry which is preliminary data.</text>
</comment>
<feature type="transmembrane region" description="Helical" evidence="2">
    <location>
        <begin position="307"/>
        <end position="324"/>
    </location>
</feature>
<evidence type="ECO:0000259" key="3">
    <source>
        <dbReference type="Pfam" id="PF13962"/>
    </source>
</evidence>